<dbReference type="GO" id="GO:0009712">
    <property type="term" value="P:catechol-containing compound metabolic process"/>
    <property type="evidence" value="ECO:0007669"/>
    <property type="project" value="InterPro"/>
</dbReference>
<comment type="caution">
    <text evidence="9">The sequence shown here is derived from an EMBL/GenBank/DDBJ whole genome shotgun (WGS) entry which is preliminary data.</text>
</comment>
<keyword evidence="6" id="KW-0408">Iron</keyword>
<feature type="domain" description="Catechol dioxygenase N-terminal" evidence="8">
    <location>
        <begin position="62"/>
        <end position="136"/>
    </location>
</feature>
<keyword evidence="5" id="KW-0560">Oxidoreductase</keyword>
<dbReference type="InterPro" id="IPR039390">
    <property type="entry name" value="1_2-HQD/HQD"/>
</dbReference>
<reference evidence="9 10" key="1">
    <citation type="submission" date="2016-07" db="EMBL/GenBank/DDBJ databases">
        <title>Pervasive Adenine N6-methylation of Active Genes in Fungi.</title>
        <authorList>
            <consortium name="DOE Joint Genome Institute"/>
            <person name="Mondo S.J."/>
            <person name="Dannebaum R.O."/>
            <person name="Kuo R.C."/>
            <person name="Labutti K."/>
            <person name="Haridas S."/>
            <person name="Kuo A."/>
            <person name="Salamov A."/>
            <person name="Ahrendt S.R."/>
            <person name="Lipzen A."/>
            <person name="Sullivan W."/>
            <person name="Andreopoulos W.B."/>
            <person name="Clum A."/>
            <person name="Lindquist E."/>
            <person name="Daum C."/>
            <person name="Ramamoorthy G.K."/>
            <person name="Gryganskyi A."/>
            <person name="Culley D."/>
            <person name="Magnuson J.K."/>
            <person name="James T.Y."/>
            <person name="O'Malley M.A."/>
            <person name="Stajich J.E."/>
            <person name="Spatafora J.W."/>
            <person name="Visel A."/>
            <person name="Grigoriev I.V."/>
        </authorList>
    </citation>
    <scope>NUCLEOTIDE SEQUENCE [LARGE SCALE GENOMIC DNA]</scope>
    <source>
        <strain evidence="9 10">62-1032</strain>
    </source>
</reference>
<dbReference type="Proteomes" id="UP000193467">
    <property type="component" value="Unassembled WGS sequence"/>
</dbReference>
<dbReference type="GO" id="GO:0008199">
    <property type="term" value="F:ferric iron binding"/>
    <property type="evidence" value="ECO:0007669"/>
    <property type="project" value="InterPro"/>
</dbReference>
<keyword evidence="10" id="KW-1185">Reference proteome</keyword>
<dbReference type="Pfam" id="PF04444">
    <property type="entry name" value="Dioxygenase_N"/>
    <property type="match status" value="1"/>
</dbReference>
<evidence type="ECO:0000256" key="5">
    <source>
        <dbReference type="ARBA" id="ARBA00023002"/>
    </source>
</evidence>
<dbReference type="InParanoid" id="A0A1Y2DAA8"/>
<evidence type="ECO:0000256" key="4">
    <source>
        <dbReference type="ARBA" id="ARBA00022964"/>
    </source>
</evidence>
<feature type="domain" description="Intradiol ring-cleavage dioxygenases" evidence="7">
    <location>
        <begin position="160"/>
        <end position="302"/>
    </location>
</feature>
<comment type="cofactor">
    <cofactor evidence="1">
        <name>Fe(3+)</name>
        <dbReference type="ChEBI" id="CHEBI:29034"/>
    </cofactor>
</comment>
<dbReference type="InterPro" id="IPR015889">
    <property type="entry name" value="Intradiol_dOase_core"/>
</dbReference>
<comment type="similarity">
    <text evidence="2">Belongs to the intradiol ring-cleavage dioxygenase family.</text>
</comment>
<dbReference type="CDD" id="cd03461">
    <property type="entry name" value="1_2-HQD"/>
    <property type="match status" value="1"/>
</dbReference>
<dbReference type="STRING" id="106004.A0A1Y2DAA8"/>
<accession>A0A1Y2DAA8</accession>
<dbReference type="InterPro" id="IPR050770">
    <property type="entry name" value="Intradiol_RC_Dioxygenase"/>
</dbReference>
<proteinExistence type="inferred from homology"/>
<keyword evidence="3" id="KW-0479">Metal-binding</keyword>
<name>A0A1Y2DAA8_9BASI</name>
<dbReference type="GO" id="GO:0018576">
    <property type="term" value="F:catechol 1,2-dioxygenase activity"/>
    <property type="evidence" value="ECO:0007669"/>
    <property type="project" value="InterPro"/>
</dbReference>
<evidence type="ECO:0000256" key="6">
    <source>
        <dbReference type="ARBA" id="ARBA00023004"/>
    </source>
</evidence>
<dbReference type="OrthoDB" id="5238185at2759"/>
<dbReference type="Gene3D" id="2.60.130.10">
    <property type="entry name" value="Aromatic compound dioxygenase"/>
    <property type="match status" value="1"/>
</dbReference>
<evidence type="ECO:0000256" key="3">
    <source>
        <dbReference type="ARBA" id="ARBA00022723"/>
    </source>
</evidence>
<dbReference type="Pfam" id="PF00775">
    <property type="entry name" value="Dioxygenase_C"/>
    <property type="match status" value="1"/>
</dbReference>
<dbReference type="InterPro" id="IPR007535">
    <property type="entry name" value="Catechol_dOase_N"/>
</dbReference>
<gene>
    <name evidence="9" type="ORF">BCR35DRAFT_309906</name>
</gene>
<organism evidence="9 10">
    <name type="scientific">Leucosporidium creatinivorum</name>
    <dbReference type="NCBI Taxonomy" id="106004"/>
    <lineage>
        <taxon>Eukaryota</taxon>
        <taxon>Fungi</taxon>
        <taxon>Dikarya</taxon>
        <taxon>Basidiomycota</taxon>
        <taxon>Pucciniomycotina</taxon>
        <taxon>Microbotryomycetes</taxon>
        <taxon>Leucosporidiales</taxon>
        <taxon>Leucosporidium</taxon>
    </lineage>
</organism>
<protein>
    <submittedName>
        <fullName evidence="9">Intradiol ring-cleavage dioxygenase</fullName>
    </submittedName>
</protein>
<evidence type="ECO:0000259" key="8">
    <source>
        <dbReference type="Pfam" id="PF04444"/>
    </source>
</evidence>
<dbReference type="SUPFAM" id="SSF49482">
    <property type="entry name" value="Aromatic compound dioxygenase"/>
    <property type="match status" value="1"/>
</dbReference>
<sequence length="349" mass="38545">MSAAPLTNDQASRAPRKVGKAVQDAIDRGAPNIDLALLPNLTDLSAETLTANVIAINSLCENPRLKFVMEKLVTHIHDFAREVGLTTEEWMAAIQFLTATGQICSDIRQEFILLSDMLGLSALVDTLNHPKPEGATEATVLGPFFTEDAHDIPAGGTIASEGKGEYMFVEGRVTDMQGNGVAGCKIETWETDEDGLYDTQYEGRSQPDCRGRLTTDKDGYYSYRAVKPVAYPIPNDGPVGQFLRKLNRHVFRPAHLHMQFDAAGFEPLTTALYIRGDEYLTSDAVFGVKSSLVVDLKEIWDEDKAKALGFKSAPYYLLERDWKLITIEEAEVEKKKSLAAYYATIQGNN</sequence>
<dbReference type="EMBL" id="MCGR01000087">
    <property type="protein sequence ID" value="ORY56203.1"/>
    <property type="molecule type" value="Genomic_DNA"/>
</dbReference>
<dbReference type="AlphaFoldDB" id="A0A1Y2DAA8"/>
<evidence type="ECO:0000313" key="10">
    <source>
        <dbReference type="Proteomes" id="UP000193467"/>
    </source>
</evidence>
<dbReference type="InterPro" id="IPR000627">
    <property type="entry name" value="Intradiol_dOase_C"/>
</dbReference>
<evidence type="ECO:0000256" key="2">
    <source>
        <dbReference type="ARBA" id="ARBA00007825"/>
    </source>
</evidence>
<dbReference type="PANTHER" id="PTHR33711:SF7">
    <property type="entry name" value="INTRADIOL RING-CLEAVAGE DIOXYGENASES DOMAIN-CONTAINING PROTEIN-RELATED"/>
    <property type="match status" value="1"/>
</dbReference>
<evidence type="ECO:0000256" key="1">
    <source>
        <dbReference type="ARBA" id="ARBA00001965"/>
    </source>
</evidence>
<evidence type="ECO:0000259" key="7">
    <source>
        <dbReference type="Pfam" id="PF00775"/>
    </source>
</evidence>
<keyword evidence="4 9" id="KW-0223">Dioxygenase</keyword>
<dbReference type="PANTHER" id="PTHR33711">
    <property type="entry name" value="DIOXYGENASE, PUTATIVE (AFU_ORTHOLOGUE AFUA_2G02910)-RELATED"/>
    <property type="match status" value="1"/>
</dbReference>
<evidence type="ECO:0000313" key="9">
    <source>
        <dbReference type="EMBL" id="ORY56203.1"/>
    </source>
</evidence>